<proteinExistence type="predicted"/>
<accession>A0AB73U734</accession>
<name>A0AB73U734_MYCCH</name>
<dbReference type="Proteomes" id="UP000317728">
    <property type="component" value="Chromosome"/>
</dbReference>
<organism evidence="1 2">
    <name type="scientific">Mycobacteroides chelonae</name>
    <name type="common">Mycobacterium chelonae</name>
    <dbReference type="NCBI Taxonomy" id="1774"/>
    <lineage>
        <taxon>Bacteria</taxon>
        <taxon>Bacillati</taxon>
        <taxon>Actinomycetota</taxon>
        <taxon>Actinomycetes</taxon>
        <taxon>Mycobacteriales</taxon>
        <taxon>Mycobacteriaceae</taxon>
        <taxon>Mycobacteroides</taxon>
    </lineage>
</organism>
<evidence type="ECO:0000313" key="2">
    <source>
        <dbReference type="Proteomes" id="UP000317728"/>
    </source>
</evidence>
<sequence length="67" mass="7719">MYCLLISFRSLHLRQDGPRSRRRLEMTNAPTQTGRGVKIRGLLVRGFNLVLLRGPPGRVLDLQPHKR</sequence>
<protein>
    <submittedName>
        <fullName evidence="1">Uncharacterized protein</fullName>
    </submittedName>
</protein>
<reference evidence="1 2" key="1">
    <citation type="submission" date="2019-06" db="EMBL/GenBank/DDBJ databases">
        <title>Whole geneome sequnce of Mycobacteroides chelonae M77 isolated from bovine milk from Meghalaya, India.</title>
        <authorList>
            <person name="Vise E."/>
            <person name="Das S."/>
            <person name="Garg A."/>
            <person name="Ghatak S."/>
            <person name="Shakuntala I."/>
            <person name="Milton A.A.P."/>
            <person name="Karam A."/>
            <person name="Sanjukta R."/>
            <person name="Puro K."/>
            <person name="Sen A."/>
        </authorList>
    </citation>
    <scope>NUCLEOTIDE SEQUENCE [LARGE SCALE GENOMIC DNA]</scope>
    <source>
        <strain evidence="1 2">M77</strain>
    </source>
</reference>
<gene>
    <name evidence="1" type="ORF">FJK96_20110</name>
</gene>
<dbReference type="AlphaFoldDB" id="A0AB73U734"/>
<dbReference type="EMBL" id="CP041150">
    <property type="protein sequence ID" value="QDF72240.1"/>
    <property type="molecule type" value="Genomic_DNA"/>
</dbReference>
<evidence type="ECO:0000313" key="1">
    <source>
        <dbReference type="EMBL" id="QDF72240.1"/>
    </source>
</evidence>